<keyword evidence="4" id="KW-1185">Reference proteome</keyword>
<dbReference type="EMBL" id="JBHRVU010000005">
    <property type="protein sequence ID" value="MFC3444056.1"/>
    <property type="molecule type" value="Genomic_DNA"/>
</dbReference>
<feature type="compositionally biased region" description="Basic and acidic residues" evidence="1">
    <location>
        <begin position="1"/>
        <end position="11"/>
    </location>
</feature>
<reference evidence="4" key="1">
    <citation type="journal article" date="2019" name="Int. J. Syst. Evol. Microbiol.">
        <title>The Global Catalogue of Microorganisms (GCM) 10K type strain sequencing project: providing services to taxonomists for standard genome sequencing and annotation.</title>
        <authorList>
            <consortium name="The Broad Institute Genomics Platform"/>
            <consortium name="The Broad Institute Genome Sequencing Center for Infectious Disease"/>
            <person name="Wu L."/>
            <person name="Ma J."/>
        </authorList>
    </citation>
    <scope>NUCLEOTIDE SEQUENCE [LARGE SCALE GENOMIC DNA]</scope>
    <source>
        <strain evidence="4">CCM 7491</strain>
    </source>
</reference>
<keyword evidence="2" id="KW-0812">Transmembrane</keyword>
<dbReference type="Proteomes" id="UP001595681">
    <property type="component" value="Unassembled WGS sequence"/>
</dbReference>
<feature type="transmembrane region" description="Helical" evidence="2">
    <location>
        <begin position="31"/>
        <end position="53"/>
    </location>
</feature>
<evidence type="ECO:0000256" key="1">
    <source>
        <dbReference type="SAM" id="MobiDB-lite"/>
    </source>
</evidence>
<feature type="region of interest" description="Disordered" evidence="1">
    <location>
        <begin position="1"/>
        <end position="22"/>
    </location>
</feature>
<evidence type="ECO:0000313" key="3">
    <source>
        <dbReference type="EMBL" id="MFC3444056.1"/>
    </source>
</evidence>
<evidence type="ECO:0000256" key="2">
    <source>
        <dbReference type="SAM" id="Phobius"/>
    </source>
</evidence>
<gene>
    <name evidence="3" type="ORF">ACFOKF_23180</name>
</gene>
<keyword evidence="2" id="KW-1133">Transmembrane helix</keyword>
<accession>A0ABV7NPF2</accession>
<evidence type="ECO:0000313" key="4">
    <source>
        <dbReference type="Proteomes" id="UP001595681"/>
    </source>
</evidence>
<name>A0ABV7NPF2_9SPHN</name>
<organism evidence="3 4">
    <name type="scientific">Sphingobium rhizovicinum</name>
    <dbReference type="NCBI Taxonomy" id="432308"/>
    <lineage>
        <taxon>Bacteria</taxon>
        <taxon>Pseudomonadati</taxon>
        <taxon>Pseudomonadota</taxon>
        <taxon>Alphaproteobacteria</taxon>
        <taxon>Sphingomonadales</taxon>
        <taxon>Sphingomonadaceae</taxon>
        <taxon>Sphingobium</taxon>
    </lineage>
</organism>
<protein>
    <submittedName>
        <fullName evidence="3">Uncharacterized protein</fullName>
    </submittedName>
</protein>
<proteinExistence type="predicted"/>
<keyword evidence="2" id="KW-0472">Membrane</keyword>
<sequence>MMHKDREEDGVVTHLSTTEARSGSPARMTRNILVVSLLLIVIVLALALASGFFETDRTGADDVNAGDLATSNIN</sequence>
<dbReference type="RefSeq" id="WP_380798955.1">
    <property type="nucleotide sequence ID" value="NZ_JBHRVU010000005.1"/>
</dbReference>
<comment type="caution">
    <text evidence="3">The sequence shown here is derived from an EMBL/GenBank/DDBJ whole genome shotgun (WGS) entry which is preliminary data.</text>
</comment>